<evidence type="ECO:0000313" key="15">
    <source>
        <dbReference type="EMBL" id="SNX75504.1"/>
    </source>
</evidence>
<evidence type="ECO:0000256" key="13">
    <source>
        <dbReference type="SAM" id="Phobius"/>
    </source>
</evidence>
<name>A0A285D6P1_9BACI</name>
<evidence type="ECO:0000256" key="4">
    <source>
        <dbReference type="ARBA" id="ARBA00022475"/>
    </source>
</evidence>
<dbReference type="PANTHER" id="PTHR47371:SF3">
    <property type="entry name" value="PHOSPHOGLYCEROL TRANSFERASE I"/>
    <property type="match status" value="1"/>
</dbReference>
<dbReference type="InterPro" id="IPR012160">
    <property type="entry name" value="LtaS-like"/>
</dbReference>
<evidence type="ECO:0000256" key="12">
    <source>
        <dbReference type="SAM" id="MobiDB-lite"/>
    </source>
</evidence>
<comment type="similarity">
    <text evidence="3 8">Belongs to the LTA synthase family.</text>
</comment>
<feature type="transmembrane region" description="Helical" evidence="13">
    <location>
        <begin position="76"/>
        <end position="98"/>
    </location>
</feature>
<evidence type="ECO:0000313" key="16">
    <source>
        <dbReference type="Proteomes" id="UP000219546"/>
    </source>
</evidence>
<organism evidence="15 16">
    <name type="scientific">Bacillus oleivorans</name>
    <dbReference type="NCBI Taxonomy" id="1448271"/>
    <lineage>
        <taxon>Bacteria</taxon>
        <taxon>Bacillati</taxon>
        <taxon>Bacillota</taxon>
        <taxon>Bacilli</taxon>
        <taxon>Bacillales</taxon>
        <taxon>Bacillaceae</taxon>
        <taxon>Bacillus</taxon>
    </lineage>
</organism>
<keyword evidence="5 13" id="KW-0812">Transmembrane</keyword>
<feature type="transmembrane region" description="Helical" evidence="13">
    <location>
        <begin position="12"/>
        <end position="29"/>
    </location>
</feature>
<feature type="active site" evidence="9">
    <location>
        <position position="304"/>
    </location>
</feature>
<evidence type="ECO:0000256" key="5">
    <source>
        <dbReference type="ARBA" id="ARBA00022692"/>
    </source>
</evidence>
<proteinExistence type="inferred from homology"/>
<feature type="binding site" evidence="10">
    <location>
        <position position="419"/>
    </location>
    <ligand>
        <name>substrate</name>
    </ligand>
</feature>
<keyword evidence="10" id="KW-0479">Metal-binding</keyword>
<evidence type="ECO:0000256" key="3">
    <source>
        <dbReference type="ARBA" id="ARBA00009983"/>
    </source>
</evidence>
<feature type="binding site" evidence="11">
    <location>
        <position position="304"/>
    </location>
    <ligand>
        <name>Mn(2+)</name>
        <dbReference type="ChEBI" id="CHEBI:29035"/>
    </ligand>
</feature>
<feature type="binding site" evidence="11">
    <location>
        <position position="260"/>
    </location>
    <ligand>
        <name>Mn(2+)</name>
        <dbReference type="ChEBI" id="CHEBI:29035"/>
    </ligand>
</feature>
<evidence type="ECO:0000256" key="6">
    <source>
        <dbReference type="ARBA" id="ARBA00022989"/>
    </source>
</evidence>
<evidence type="ECO:0000259" key="14">
    <source>
        <dbReference type="Pfam" id="PF00884"/>
    </source>
</evidence>
<keyword evidence="16" id="KW-1185">Reference proteome</keyword>
<evidence type="ECO:0000256" key="2">
    <source>
        <dbReference type="ARBA" id="ARBA00004936"/>
    </source>
</evidence>
<dbReference type="Gene3D" id="3.40.720.10">
    <property type="entry name" value="Alkaline Phosphatase, subunit A"/>
    <property type="match status" value="1"/>
</dbReference>
<dbReference type="PIRSF" id="PIRSF005091">
    <property type="entry name" value="Mmb_sulf_HI1246"/>
    <property type="match status" value="1"/>
</dbReference>
<evidence type="ECO:0000256" key="9">
    <source>
        <dbReference type="PIRSR" id="PIRSR005091-1"/>
    </source>
</evidence>
<dbReference type="EMBL" id="OAOP01000013">
    <property type="protein sequence ID" value="SNX75504.1"/>
    <property type="molecule type" value="Genomic_DNA"/>
</dbReference>
<reference evidence="15 16" key="1">
    <citation type="submission" date="2017-08" db="EMBL/GenBank/DDBJ databases">
        <authorList>
            <person name="de Groot N.N."/>
        </authorList>
    </citation>
    <scope>NUCLEOTIDE SEQUENCE [LARGE SCALE GENOMIC DNA]</scope>
    <source>
        <strain evidence="15 16">JC228</strain>
    </source>
</reference>
<feature type="transmembrane region" description="Helical" evidence="13">
    <location>
        <begin position="49"/>
        <end position="69"/>
    </location>
</feature>
<feature type="binding site" evidence="11">
    <location>
        <position position="479"/>
    </location>
    <ligand>
        <name>Mn(2+)</name>
        <dbReference type="ChEBI" id="CHEBI:29035"/>
    </ligand>
</feature>
<comment type="pathway">
    <text evidence="2">Cell wall biogenesis; lipoteichoic acid biosynthesis.</text>
</comment>
<evidence type="ECO:0000256" key="11">
    <source>
        <dbReference type="PIRSR" id="PIRSR005091-3"/>
    </source>
</evidence>
<feature type="transmembrane region" description="Helical" evidence="13">
    <location>
        <begin position="160"/>
        <end position="178"/>
    </location>
</feature>
<sequence>MNTLQQKGQGLFNKFVGFFFLAVVMLWIKTYIVQLTQFDLGIENTFQEFLLFLNPLGSSMLFLGLAFIFKGRKKYIWLIIIDFLMSFLLYANVMYYRFFNDFITLPTLTQTQNFGDVSSSVTSLVKPYDALFFVDVLLLIALLAFKFVKIEVKDIKRRMVMALLTFSLGISTFNLALAEIDRPQLLTRGFDRNYIVKYLGMYNYTIYDAVQSTKASAQRVLANSNDITEVINYTKSNHAAPNPEYFGKGEGMNVIYIHLESIQNFLIDYKLHGEEVTPFLNSLTEEENTIYFDNFYHQTAQGKTADAEFILENSLYGLPQGSAFTTKGMNTYQAAPAILAQKGYTSAVFHGNSGSFWNRDEIYKSFGYDNFFDDEYYEMNPEDLADYGLMDKPFLQQSIPLLESLPQPFYTKFITVTNHYPYPIDEELATIAPHTTGDTSVDTYFQTARYADEALKEFFDYLKESGLYDNSIIIMYGDHYGISENHNRAMEQVLGKEITPFDNTTLQEVPLFIRVPGMEGGVNHAYGGQIDLLPTLLHLLGIETGDYVQFGTDLLSEEHNQLIPFRNGDFVSPTITSIDGKFYDSKTGEIIEDPGLLEQADEYKTIVEQKLSFSDQVVNGDLLRFYMPDGFTPVDRSQYDYNKTDEESDDSTDESNE</sequence>
<accession>A0A285D6P1</accession>
<keyword evidence="7 8" id="KW-0472">Membrane</keyword>
<evidence type="ECO:0000256" key="8">
    <source>
        <dbReference type="PIRNR" id="PIRNR005091"/>
    </source>
</evidence>
<feature type="transmembrane region" description="Helical" evidence="13">
    <location>
        <begin position="130"/>
        <end position="148"/>
    </location>
</feature>
<feature type="domain" description="Sulfatase N-terminal" evidence="14">
    <location>
        <begin position="253"/>
        <end position="542"/>
    </location>
</feature>
<dbReference type="OrthoDB" id="5901192at2"/>
<dbReference type="RefSeq" id="WP_097160571.1">
    <property type="nucleotide sequence ID" value="NZ_JBEPMQ010000017.1"/>
</dbReference>
<keyword evidence="6 13" id="KW-1133">Transmembrane helix</keyword>
<protein>
    <submittedName>
        <fullName evidence="15">Lipoteichoic acid synthase</fullName>
    </submittedName>
</protein>
<dbReference type="Proteomes" id="UP000219546">
    <property type="component" value="Unassembled WGS sequence"/>
</dbReference>
<dbReference type="PANTHER" id="PTHR47371">
    <property type="entry name" value="LIPOTEICHOIC ACID SYNTHASE"/>
    <property type="match status" value="1"/>
</dbReference>
<dbReference type="InterPro" id="IPR017850">
    <property type="entry name" value="Alkaline_phosphatase_core_sf"/>
</dbReference>
<evidence type="ECO:0000256" key="1">
    <source>
        <dbReference type="ARBA" id="ARBA00004651"/>
    </source>
</evidence>
<evidence type="ECO:0000256" key="10">
    <source>
        <dbReference type="PIRSR" id="PIRSR005091-2"/>
    </source>
</evidence>
<dbReference type="GO" id="GO:0005886">
    <property type="term" value="C:plasma membrane"/>
    <property type="evidence" value="ECO:0007669"/>
    <property type="project" value="UniProtKB-SubCell"/>
</dbReference>
<keyword evidence="4 8" id="KW-1003">Cell membrane</keyword>
<dbReference type="Pfam" id="PF00884">
    <property type="entry name" value="Sulfatase"/>
    <property type="match status" value="1"/>
</dbReference>
<dbReference type="InterPro" id="IPR050448">
    <property type="entry name" value="OpgB/LTA_synthase_biosynth"/>
</dbReference>
<feature type="compositionally biased region" description="Acidic residues" evidence="12">
    <location>
        <begin position="646"/>
        <end position="657"/>
    </location>
</feature>
<gene>
    <name evidence="15" type="ORF">SAMN05877753_1134</name>
</gene>
<dbReference type="GO" id="GO:0046872">
    <property type="term" value="F:metal ion binding"/>
    <property type="evidence" value="ECO:0007669"/>
    <property type="project" value="UniProtKB-KW"/>
</dbReference>
<dbReference type="CDD" id="cd16015">
    <property type="entry name" value="LTA_synthase"/>
    <property type="match status" value="1"/>
</dbReference>
<dbReference type="InterPro" id="IPR000917">
    <property type="entry name" value="Sulfatase_N"/>
</dbReference>
<keyword evidence="10" id="KW-0464">Manganese</keyword>
<evidence type="ECO:0000256" key="7">
    <source>
        <dbReference type="ARBA" id="ARBA00023136"/>
    </source>
</evidence>
<dbReference type="AlphaFoldDB" id="A0A285D6P1"/>
<feature type="binding site" evidence="11">
    <location>
        <position position="478"/>
    </location>
    <ligand>
        <name>Mn(2+)</name>
        <dbReference type="ChEBI" id="CHEBI:29035"/>
    </ligand>
</feature>
<dbReference type="Gene3D" id="3.30.1120.170">
    <property type="match status" value="1"/>
</dbReference>
<feature type="region of interest" description="Disordered" evidence="12">
    <location>
        <begin position="633"/>
        <end position="657"/>
    </location>
</feature>
<dbReference type="SUPFAM" id="SSF53649">
    <property type="entry name" value="Alkaline phosphatase-like"/>
    <property type="match status" value="1"/>
</dbReference>
<comment type="subcellular location">
    <subcellularLocation>
        <location evidence="1">Cell membrane</location>
        <topology evidence="1">Multi-pass membrane protein</topology>
    </subcellularLocation>
</comment>